<dbReference type="Proteomes" id="UP000821865">
    <property type="component" value="Chromosome 1"/>
</dbReference>
<reference evidence="1" key="1">
    <citation type="submission" date="2020-05" db="EMBL/GenBank/DDBJ databases">
        <title>Large-scale comparative analyses of tick genomes elucidate their genetic diversity and vector capacities.</title>
        <authorList>
            <person name="Jia N."/>
            <person name="Wang J."/>
            <person name="Shi W."/>
            <person name="Du L."/>
            <person name="Sun Y."/>
            <person name="Zhan W."/>
            <person name="Jiang J."/>
            <person name="Wang Q."/>
            <person name="Zhang B."/>
            <person name="Ji P."/>
            <person name="Sakyi L.B."/>
            <person name="Cui X."/>
            <person name="Yuan T."/>
            <person name="Jiang B."/>
            <person name="Yang W."/>
            <person name="Lam T.T.-Y."/>
            <person name="Chang Q."/>
            <person name="Ding S."/>
            <person name="Wang X."/>
            <person name="Zhu J."/>
            <person name="Ruan X."/>
            <person name="Zhao L."/>
            <person name="Wei J."/>
            <person name="Que T."/>
            <person name="Du C."/>
            <person name="Cheng J."/>
            <person name="Dai P."/>
            <person name="Han X."/>
            <person name="Huang E."/>
            <person name="Gao Y."/>
            <person name="Liu J."/>
            <person name="Shao H."/>
            <person name="Ye R."/>
            <person name="Li L."/>
            <person name="Wei W."/>
            <person name="Wang X."/>
            <person name="Wang C."/>
            <person name="Yang T."/>
            <person name="Huo Q."/>
            <person name="Li W."/>
            <person name="Guo W."/>
            <person name="Chen H."/>
            <person name="Zhou L."/>
            <person name="Ni X."/>
            <person name="Tian J."/>
            <person name="Zhou Y."/>
            <person name="Sheng Y."/>
            <person name="Liu T."/>
            <person name="Pan Y."/>
            <person name="Xia L."/>
            <person name="Li J."/>
            <person name="Zhao F."/>
            <person name="Cao W."/>
        </authorList>
    </citation>
    <scope>NUCLEOTIDE SEQUENCE</scope>
    <source>
        <strain evidence="1">Dsil-2018</strain>
    </source>
</reference>
<sequence length="154" mass="17539">MEKANKRERAERHQAQTSNQGKLIIWQWNCRGFHKKKAILQQHIGHTTDKPDILIIQETNTDTPTLPVYEAIAVPLTKGCSGVASFVSNRLAWAETDRSKPNSKCDHLLIEVFPRGKKTKSILALNMYSSPNHKTQIFKRLLKRARDKAGDNSH</sequence>
<proteinExistence type="predicted"/>
<name>A0ACB8DZ75_DERSI</name>
<organism evidence="1 2">
    <name type="scientific">Dermacentor silvarum</name>
    <name type="common">Tick</name>
    <dbReference type="NCBI Taxonomy" id="543639"/>
    <lineage>
        <taxon>Eukaryota</taxon>
        <taxon>Metazoa</taxon>
        <taxon>Ecdysozoa</taxon>
        <taxon>Arthropoda</taxon>
        <taxon>Chelicerata</taxon>
        <taxon>Arachnida</taxon>
        <taxon>Acari</taxon>
        <taxon>Parasitiformes</taxon>
        <taxon>Ixodida</taxon>
        <taxon>Ixodoidea</taxon>
        <taxon>Ixodidae</taxon>
        <taxon>Rhipicephalinae</taxon>
        <taxon>Dermacentor</taxon>
    </lineage>
</organism>
<protein>
    <submittedName>
        <fullName evidence="1">Uncharacterized protein</fullName>
    </submittedName>
</protein>
<dbReference type="EMBL" id="CM023470">
    <property type="protein sequence ID" value="KAH7979832.1"/>
    <property type="molecule type" value="Genomic_DNA"/>
</dbReference>
<evidence type="ECO:0000313" key="1">
    <source>
        <dbReference type="EMBL" id="KAH7979832.1"/>
    </source>
</evidence>
<gene>
    <name evidence="1" type="ORF">HPB49_011486</name>
</gene>
<keyword evidence="2" id="KW-1185">Reference proteome</keyword>
<evidence type="ECO:0000313" key="2">
    <source>
        <dbReference type="Proteomes" id="UP000821865"/>
    </source>
</evidence>
<accession>A0ACB8DZ75</accession>
<comment type="caution">
    <text evidence="1">The sequence shown here is derived from an EMBL/GenBank/DDBJ whole genome shotgun (WGS) entry which is preliminary data.</text>
</comment>